<reference evidence="6 7" key="1">
    <citation type="submission" date="2009-04" db="EMBL/GenBank/DDBJ databases">
        <authorList>
            <person name="Reysenbach A.-L."/>
            <person name="Heidelberg J.F."/>
            <person name="Nelson W.C."/>
        </authorList>
    </citation>
    <scope>NUCLEOTIDE SEQUENCE [LARGE SCALE GENOMIC DNA]</scope>
    <source>
        <strain evidence="6 7">SS-5</strain>
    </source>
</reference>
<dbReference type="GO" id="GO:0003677">
    <property type="term" value="F:DNA binding"/>
    <property type="evidence" value="ECO:0007669"/>
    <property type="project" value="UniProtKB-KW"/>
</dbReference>
<dbReference type="Pfam" id="PF00872">
    <property type="entry name" value="Transposase_mut"/>
    <property type="match status" value="1"/>
</dbReference>
<comment type="function">
    <text evidence="1">Required for the transposition of the insertion element.</text>
</comment>
<accession>C4FIP8</accession>
<proteinExistence type="inferred from homology"/>
<comment type="caution">
    <text evidence="6">The sequence shown here is derived from an EMBL/GenBank/DDBJ whole genome shotgun (WGS) entry which is preliminary data.</text>
</comment>
<sequence>MLIVSDDFPSISKAIETLFPYTNHQLCLVVHLQRNVKSQMGKGRFANI</sequence>
<dbReference type="Proteomes" id="UP000005540">
    <property type="component" value="Unassembled WGS sequence"/>
</dbReference>
<organism evidence="6 7">
    <name type="scientific">Sulfurihydrogenibium yellowstonense SS-5</name>
    <dbReference type="NCBI Taxonomy" id="432331"/>
    <lineage>
        <taxon>Bacteria</taxon>
        <taxon>Pseudomonadati</taxon>
        <taxon>Aquificota</taxon>
        <taxon>Aquificia</taxon>
        <taxon>Aquificales</taxon>
        <taxon>Hydrogenothermaceae</taxon>
        <taxon>Sulfurihydrogenibium</taxon>
    </lineage>
</organism>
<dbReference type="GO" id="GO:0006313">
    <property type="term" value="P:DNA transposition"/>
    <property type="evidence" value="ECO:0007669"/>
    <property type="project" value="InterPro"/>
</dbReference>
<keyword evidence="7" id="KW-1185">Reference proteome</keyword>
<evidence type="ECO:0000313" key="7">
    <source>
        <dbReference type="Proteomes" id="UP000005540"/>
    </source>
</evidence>
<evidence type="ECO:0000256" key="1">
    <source>
        <dbReference type="ARBA" id="ARBA00002190"/>
    </source>
</evidence>
<dbReference type="InterPro" id="IPR001207">
    <property type="entry name" value="Transposase_mutator"/>
</dbReference>
<keyword evidence="5" id="KW-0233">DNA recombination</keyword>
<evidence type="ECO:0000256" key="5">
    <source>
        <dbReference type="ARBA" id="ARBA00023172"/>
    </source>
</evidence>
<comment type="similarity">
    <text evidence="2">Belongs to the transposase mutator family.</text>
</comment>
<dbReference type="GO" id="GO:0004803">
    <property type="term" value="F:transposase activity"/>
    <property type="evidence" value="ECO:0007669"/>
    <property type="project" value="InterPro"/>
</dbReference>
<dbReference type="AlphaFoldDB" id="C4FIP8"/>
<evidence type="ECO:0000313" key="6">
    <source>
        <dbReference type="EMBL" id="EEP61039.1"/>
    </source>
</evidence>
<name>C4FIP8_9AQUI</name>
<gene>
    <name evidence="6" type="ORF">SULYE_0438</name>
</gene>
<evidence type="ECO:0000256" key="3">
    <source>
        <dbReference type="ARBA" id="ARBA00022578"/>
    </source>
</evidence>
<evidence type="ECO:0000256" key="4">
    <source>
        <dbReference type="ARBA" id="ARBA00023125"/>
    </source>
</evidence>
<keyword evidence="4" id="KW-0238">DNA-binding</keyword>
<evidence type="ECO:0000256" key="2">
    <source>
        <dbReference type="ARBA" id="ARBA00010961"/>
    </source>
</evidence>
<dbReference type="EMBL" id="ABZS01000029">
    <property type="protein sequence ID" value="EEP61039.1"/>
    <property type="molecule type" value="Genomic_DNA"/>
</dbReference>
<keyword evidence="3" id="KW-0815">Transposition</keyword>
<protein>
    <submittedName>
        <fullName evidence="6">Transposase, mutator type</fullName>
    </submittedName>
</protein>